<dbReference type="NCBIfam" id="TIGR00787">
    <property type="entry name" value="dctP"/>
    <property type="match status" value="1"/>
</dbReference>
<reference evidence="2" key="1">
    <citation type="journal article" date="2015" name="Proc. Natl. Acad. Sci. U.S.A.">
        <title>Networks of energetic and metabolic interactions define dynamics in microbial communities.</title>
        <authorList>
            <person name="Embree M."/>
            <person name="Liu J.K."/>
            <person name="Al-Bassam M.M."/>
            <person name="Zengler K."/>
        </authorList>
    </citation>
    <scope>NUCLEOTIDE SEQUENCE</scope>
</reference>
<organism evidence="2">
    <name type="scientific">hydrocarbon metagenome</name>
    <dbReference type="NCBI Taxonomy" id="938273"/>
    <lineage>
        <taxon>unclassified sequences</taxon>
        <taxon>metagenomes</taxon>
        <taxon>ecological metagenomes</taxon>
    </lineage>
</organism>
<dbReference type="GO" id="GO:0055085">
    <property type="term" value="P:transmembrane transport"/>
    <property type="evidence" value="ECO:0007669"/>
    <property type="project" value="InterPro"/>
</dbReference>
<dbReference type="CDD" id="cd13675">
    <property type="entry name" value="PBP2_TRAP_SBP_like_5"/>
    <property type="match status" value="1"/>
</dbReference>
<gene>
    <name evidence="2" type="ORF">ASZ90_007404</name>
</gene>
<dbReference type="InterPro" id="IPR004682">
    <property type="entry name" value="TRAP_DctP"/>
</dbReference>
<dbReference type="NCBIfam" id="NF037995">
    <property type="entry name" value="TRAP_S1"/>
    <property type="match status" value="1"/>
</dbReference>
<dbReference type="InterPro" id="IPR018389">
    <property type="entry name" value="DctP_fam"/>
</dbReference>
<comment type="caution">
    <text evidence="2">The sequence shown here is derived from an EMBL/GenBank/DDBJ whole genome shotgun (WGS) entry which is preliminary data.</text>
</comment>
<proteinExistence type="predicted"/>
<evidence type="ECO:0000313" key="2">
    <source>
        <dbReference type="EMBL" id="KUG22821.1"/>
    </source>
</evidence>
<dbReference type="PANTHER" id="PTHR33376:SF18">
    <property type="entry name" value="2,3-DIKETO-L-GULONATE-BINDING PERIPLASMIC PROTEIN YIAO"/>
    <property type="match status" value="1"/>
</dbReference>
<protein>
    <submittedName>
        <fullName evidence="2">Trap-type c4-dicarboxylate transport system, periplasmic component</fullName>
    </submittedName>
</protein>
<keyword evidence="1" id="KW-0732">Signal</keyword>
<dbReference type="EMBL" id="LNQE01000939">
    <property type="protein sequence ID" value="KUG22821.1"/>
    <property type="molecule type" value="Genomic_DNA"/>
</dbReference>
<sequence length="336" mass="37116">MLKKIAFLLPALIFALLISGCEQDKNKATTKAGAGVALKLATVTAMDHTYNQGAVRYAELVKERSNGRIEISIHPNGQIASGERELLEAIPKGTVDLYVGSTGPVGGFSPSMGILDLPFIFRDYAHVDKVLDGPIGRQLLDDLDKANLKGLAFWENGFRNLTNSKRIIKLPADAKGLKIRTMENKVHIAAWKAIGVIPVPLSFGVLYGDLQKKTIDGEENPVDVIYSTKFYEVQKYLSLTQHVYSPALIIISPKVWQALSKEDQAMMLKAAQEVAPYQRKLGRDSEEKHIAELAAKGMTVTKDINKKVWYRIMEGAMGEFIQSFGKDKVEAIINTK</sequence>
<dbReference type="GO" id="GO:0030288">
    <property type="term" value="C:outer membrane-bounded periplasmic space"/>
    <property type="evidence" value="ECO:0007669"/>
    <property type="project" value="InterPro"/>
</dbReference>
<name>A0A0W8FPH3_9ZZZZ</name>
<accession>A0A0W8FPH3</accession>
<dbReference type="Gene3D" id="3.40.190.170">
    <property type="entry name" value="Bacterial extracellular solute-binding protein, family 7"/>
    <property type="match status" value="1"/>
</dbReference>
<dbReference type="PROSITE" id="PS51257">
    <property type="entry name" value="PROKAR_LIPOPROTEIN"/>
    <property type="match status" value="1"/>
</dbReference>
<dbReference type="GO" id="GO:0030246">
    <property type="term" value="F:carbohydrate binding"/>
    <property type="evidence" value="ECO:0007669"/>
    <property type="project" value="TreeGrafter"/>
</dbReference>
<dbReference type="InterPro" id="IPR038404">
    <property type="entry name" value="TRAP_DctP_sf"/>
</dbReference>
<dbReference type="PANTHER" id="PTHR33376">
    <property type="match status" value="1"/>
</dbReference>
<evidence type="ECO:0000256" key="1">
    <source>
        <dbReference type="ARBA" id="ARBA00022729"/>
    </source>
</evidence>
<dbReference type="AlphaFoldDB" id="A0A0W8FPH3"/>
<dbReference type="Pfam" id="PF03480">
    <property type="entry name" value="DctP"/>
    <property type="match status" value="1"/>
</dbReference>
<dbReference type="PIRSF" id="PIRSF006470">
    <property type="entry name" value="DctB"/>
    <property type="match status" value="1"/>
</dbReference>